<reference evidence="2" key="1">
    <citation type="submission" date="2017-02" db="UniProtKB">
        <authorList>
            <consortium name="WormBaseParasite"/>
        </authorList>
    </citation>
    <scope>IDENTIFICATION</scope>
</reference>
<sequence>SIYFARIPLSLKTHIFILKFLEQTFYGLFV</sequence>
<organism evidence="1 2">
    <name type="scientific">Strongyloides papillosus</name>
    <name type="common">Intestinal threadworm</name>
    <dbReference type="NCBI Taxonomy" id="174720"/>
    <lineage>
        <taxon>Eukaryota</taxon>
        <taxon>Metazoa</taxon>
        <taxon>Ecdysozoa</taxon>
        <taxon>Nematoda</taxon>
        <taxon>Chromadorea</taxon>
        <taxon>Rhabditida</taxon>
        <taxon>Tylenchina</taxon>
        <taxon>Panagrolaimomorpha</taxon>
        <taxon>Strongyloidoidea</taxon>
        <taxon>Strongyloididae</taxon>
        <taxon>Strongyloides</taxon>
    </lineage>
</organism>
<keyword evidence="1" id="KW-1185">Reference proteome</keyword>
<dbReference type="Proteomes" id="UP000046392">
    <property type="component" value="Unplaced"/>
</dbReference>
<protein>
    <submittedName>
        <fullName evidence="2">Odorant receptor</fullName>
    </submittedName>
</protein>
<dbReference type="WBParaSite" id="SPAL_0001760300.1">
    <property type="protein sequence ID" value="SPAL_0001760300.1"/>
    <property type="gene ID" value="SPAL_0001760300"/>
</dbReference>
<accession>A0A0N5CIE8</accession>
<dbReference type="AlphaFoldDB" id="A0A0N5CIE8"/>
<proteinExistence type="predicted"/>
<evidence type="ECO:0000313" key="1">
    <source>
        <dbReference type="Proteomes" id="UP000046392"/>
    </source>
</evidence>
<name>A0A0N5CIE8_STREA</name>
<evidence type="ECO:0000313" key="2">
    <source>
        <dbReference type="WBParaSite" id="SPAL_0001760300.1"/>
    </source>
</evidence>